<dbReference type="Pfam" id="PF08030">
    <property type="entry name" value="NAD_binding_6"/>
    <property type="match status" value="1"/>
</dbReference>
<dbReference type="GO" id="GO:0006952">
    <property type="term" value="P:defense response"/>
    <property type="evidence" value="ECO:0007669"/>
    <property type="project" value="TreeGrafter"/>
</dbReference>
<evidence type="ECO:0000259" key="7">
    <source>
        <dbReference type="PROSITE" id="PS51384"/>
    </source>
</evidence>
<sequence>MDCGLVLIAVLRNFLSWVRGTWVGTYLPIDKNINFHKWLAWAVAFFTTLHSVAHFVNVYNMAYVTPAATLIQLGLLKQGGIPKNPWEWAFTTIPGATGVFTCVVMFIMWTTAVESVRRPMFEAFWYTHHLWVVFYLLQCVHGIAGLLEQPMFWMYTIGPMLFYIIERIIRIVRGSQKTIIIEAIQHPSRVLEIRMKKATFNYSPGQYIFLQCSYIADFEWHPFTISSSPDDDYMSVHIRIVGDWTGKMYNLLNPEKKSGLVQENLLSAPNGKPILEVDGPYGTASEDVWQFETVMLIAAGIGSTPFASILKSIKYKIENEGCQLKLVQFYWTNRDLQSFEWFVDLLAQLEKTCPFLEIYLYFTGDLSADQVRAYMMNTVTPDDDGEVDLVTGLHSRTTYGRPNINSIFEEQSQRFAGKTVGVFFCGPHTMGREIRKCCEKSTDVVHDTRFIYHKENF</sequence>
<dbReference type="PANTHER" id="PTHR11972:SF153">
    <property type="entry name" value="SUPEROXIDE-GENERATING NADPH OXIDASE HEAVY CHAIN SUBUNIT A"/>
    <property type="match status" value="1"/>
</dbReference>
<dbReference type="InterPro" id="IPR013112">
    <property type="entry name" value="FAD-bd_8"/>
</dbReference>
<keyword evidence="5 6" id="KW-0472">Membrane</keyword>
<dbReference type="SFLD" id="SFLDG01169">
    <property type="entry name" value="NADPH_oxidase_subgroup_(NOX)"/>
    <property type="match status" value="1"/>
</dbReference>
<dbReference type="InterPro" id="IPR013130">
    <property type="entry name" value="Fe3_Rdtase_TM_dom"/>
</dbReference>
<dbReference type="SUPFAM" id="SSF52343">
    <property type="entry name" value="Ferredoxin reductase-like, C-terminal NADP-linked domain"/>
    <property type="match status" value="1"/>
</dbReference>
<name>A0A6B2L207_9EUKA</name>
<dbReference type="SFLD" id="SFLDS00052">
    <property type="entry name" value="Ferric_Reductase_Domain"/>
    <property type="match status" value="1"/>
</dbReference>
<keyword evidence="4" id="KW-0560">Oxidoreductase</keyword>
<feature type="transmembrane region" description="Helical" evidence="6">
    <location>
        <begin position="123"/>
        <end position="146"/>
    </location>
</feature>
<evidence type="ECO:0000256" key="1">
    <source>
        <dbReference type="ARBA" id="ARBA00004141"/>
    </source>
</evidence>
<dbReference type="PANTHER" id="PTHR11972">
    <property type="entry name" value="NADPH OXIDASE"/>
    <property type="match status" value="1"/>
</dbReference>
<proteinExistence type="predicted"/>
<organism evidence="8">
    <name type="scientific">Arcella intermedia</name>
    <dbReference type="NCBI Taxonomy" id="1963864"/>
    <lineage>
        <taxon>Eukaryota</taxon>
        <taxon>Amoebozoa</taxon>
        <taxon>Tubulinea</taxon>
        <taxon>Elardia</taxon>
        <taxon>Arcellinida</taxon>
        <taxon>Sphaerothecina</taxon>
        <taxon>Arcellidae</taxon>
        <taxon>Arcella</taxon>
    </lineage>
</organism>
<dbReference type="InterPro" id="IPR013121">
    <property type="entry name" value="Fe_red_NAD-bd_6"/>
</dbReference>
<protein>
    <recommendedName>
        <fullName evidence="7">FAD-binding FR-type domain-containing protein</fullName>
    </recommendedName>
</protein>
<feature type="transmembrane region" description="Helical" evidence="6">
    <location>
        <begin position="88"/>
        <end position="111"/>
    </location>
</feature>
<evidence type="ECO:0000256" key="3">
    <source>
        <dbReference type="ARBA" id="ARBA00022989"/>
    </source>
</evidence>
<dbReference type="AlphaFoldDB" id="A0A6B2L207"/>
<dbReference type="GO" id="GO:0042554">
    <property type="term" value="P:superoxide anion generation"/>
    <property type="evidence" value="ECO:0007669"/>
    <property type="project" value="TreeGrafter"/>
</dbReference>
<evidence type="ECO:0000256" key="5">
    <source>
        <dbReference type="ARBA" id="ARBA00023136"/>
    </source>
</evidence>
<evidence type="ECO:0000313" key="8">
    <source>
        <dbReference type="EMBL" id="NDV30898.1"/>
    </source>
</evidence>
<dbReference type="SFLD" id="SFLDG01168">
    <property type="entry name" value="Ferric_reductase_subgroup_(FRE"/>
    <property type="match status" value="1"/>
</dbReference>
<dbReference type="Pfam" id="PF08022">
    <property type="entry name" value="FAD_binding_8"/>
    <property type="match status" value="1"/>
</dbReference>
<reference evidence="8" key="1">
    <citation type="journal article" date="2020" name="J. Eukaryot. Microbiol.">
        <title>De novo Sequencing, Assembly and Annotation of the Transcriptome for the Free-Living Testate Amoeba Arcella intermedia.</title>
        <authorList>
            <person name="Ribeiro G.M."/>
            <person name="Porfirio-Sousa A.L."/>
            <person name="Maurer-Alcala X.X."/>
            <person name="Katz L.A."/>
            <person name="Lahr D.J.G."/>
        </authorList>
    </citation>
    <scope>NUCLEOTIDE SEQUENCE</scope>
</reference>
<dbReference type="InterPro" id="IPR017938">
    <property type="entry name" value="Riboflavin_synthase-like_b-brl"/>
</dbReference>
<dbReference type="Pfam" id="PF01794">
    <property type="entry name" value="Ferric_reduct"/>
    <property type="match status" value="1"/>
</dbReference>
<keyword evidence="2 6" id="KW-0812">Transmembrane</keyword>
<evidence type="ECO:0000256" key="2">
    <source>
        <dbReference type="ARBA" id="ARBA00022692"/>
    </source>
</evidence>
<dbReference type="Gene3D" id="2.40.30.10">
    <property type="entry name" value="Translation factors"/>
    <property type="match status" value="1"/>
</dbReference>
<dbReference type="SUPFAM" id="SSF63380">
    <property type="entry name" value="Riboflavin synthase domain-like"/>
    <property type="match status" value="1"/>
</dbReference>
<evidence type="ECO:0000256" key="6">
    <source>
        <dbReference type="SAM" id="Phobius"/>
    </source>
</evidence>
<feature type="transmembrane region" description="Helical" evidence="6">
    <location>
        <begin position="38"/>
        <end position="56"/>
    </location>
</feature>
<comment type="subcellular location">
    <subcellularLocation>
        <location evidence="1">Membrane</location>
        <topology evidence="1">Multi-pass membrane protein</topology>
    </subcellularLocation>
</comment>
<dbReference type="PROSITE" id="PS51384">
    <property type="entry name" value="FAD_FR"/>
    <property type="match status" value="1"/>
</dbReference>
<dbReference type="InterPro" id="IPR017927">
    <property type="entry name" value="FAD-bd_FR_type"/>
</dbReference>
<feature type="domain" description="FAD-binding FR-type" evidence="7">
    <location>
        <begin position="173"/>
        <end position="287"/>
    </location>
</feature>
<dbReference type="Gene3D" id="3.40.50.80">
    <property type="entry name" value="Nucleotide-binding domain of ferredoxin-NADP reductase (FNR) module"/>
    <property type="match status" value="1"/>
</dbReference>
<dbReference type="GO" id="GO:0043020">
    <property type="term" value="C:NADPH oxidase complex"/>
    <property type="evidence" value="ECO:0007669"/>
    <property type="project" value="TreeGrafter"/>
</dbReference>
<dbReference type="InterPro" id="IPR050369">
    <property type="entry name" value="RBOH/FRE"/>
</dbReference>
<evidence type="ECO:0000256" key="4">
    <source>
        <dbReference type="ARBA" id="ARBA00023002"/>
    </source>
</evidence>
<accession>A0A6B2L207</accession>
<keyword evidence="3 6" id="KW-1133">Transmembrane helix</keyword>
<dbReference type="GO" id="GO:0016175">
    <property type="term" value="F:superoxide-generating NAD(P)H oxidase activity"/>
    <property type="evidence" value="ECO:0007669"/>
    <property type="project" value="TreeGrafter"/>
</dbReference>
<dbReference type="CDD" id="cd06186">
    <property type="entry name" value="NOX_Duox_like_FAD_NADP"/>
    <property type="match status" value="1"/>
</dbReference>
<dbReference type="EMBL" id="GIBP01001929">
    <property type="protein sequence ID" value="NDV30898.1"/>
    <property type="molecule type" value="Transcribed_RNA"/>
</dbReference>
<dbReference type="InterPro" id="IPR039261">
    <property type="entry name" value="FNR_nucleotide-bd"/>
</dbReference>